<comment type="similarity">
    <text evidence="1">Belongs to the pseudouridine synthase RluA family.</text>
</comment>
<dbReference type="PANTHER" id="PTHR21600">
    <property type="entry name" value="MITOCHONDRIAL RNA PSEUDOURIDINE SYNTHASE"/>
    <property type="match status" value="1"/>
</dbReference>
<dbReference type="RefSeq" id="WP_265046264.1">
    <property type="nucleotide sequence ID" value="NZ_CP100390.1"/>
</dbReference>
<feature type="domain" description="Pseudouridine synthase RsuA/RluA-like" evidence="2">
    <location>
        <begin position="26"/>
        <end position="168"/>
    </location>
</feature>
<gene>
    <name evidence="3" type="ORF">NKI27_11845</name>
</gene>
<keyword evidence="4" id="KW-1185">Reference proteome</keyword>
<dbReference type="InterPro" id="IPR050188">
    <property type="entry name" value="RluA_PseudoU_synthase"/>
</dbReference>
<dbReference type="InterPro" id="IPR020103">
    <property type="entry name" value="PsdUridine_synth_cat_dom_sf"/>
</dbReference>
<evidence type="ECO:0000256" key="1">
    <source>
        <dbReference type="ARBA" id="ARBA00010876"/>
    </source>
</evidence>
<protein>
    <submittedName>
        <fullName evidence="3">TIGR01621 family pseudouridine synthase</fullName>
    </submittedName>
</protein>
<accession>A0ABY6MY93</accession>
<dbReference type="EMBL" id="CP100390">
    <property type="protein sequence ID" value="UZE94770.1"/>
    <property type="molecule type" value="Genomic_DNA"/>
</dbReference>
<proteinExistence type="inferred from homology"/>
<dbReference type="CDD" id="cd02869">
    <property type="entry name" value="PseudoU_synth_RluA_like"/>
    <property type="match status" value="1"/>
</dbReference>
<dbReference type="SUPFAM" id="SSF55120">
    <property type="entry name" value="Pseudouridine synthase"/>
    <property type="match status" value="1"/>
</dbReference>
<organism evidence="3 4">
    <name type="scientific">Alkalimarinus alittae</name>
    <dbReference type="NCBI Taxonomy" id="2961619"/>
    <lineage>
        <taxon>Bacteria</taxon>
        <taxon>Pseudomonadati</taxon>
        <taxon>Pseudomonadota</taxon>
        <taxon>Gammaproteobacteria</taxon>
        <taxon>Alteromonadales</taxon>
        <taxon>Alteromonadaceae</taxon>
        <taxon>Alkalimarinus</taxon>
    </lineage>
</organism>
<evidence type="ECO:0000313" key="4">
    <source>
        <dbReference type="Proteomes" id="UP001163739"/>
    </source>
</evidence>
<dbReference type="InterPro" id="IPR006145">
    <property type="entry name" value="PsdUridine_synth_RsuA/RluA"/>
</dbReference>
<evidence type="ECO:0000313" key="3">
    <source>
        <dbReference type="EMBL" id="UZE94770.1"/>
    </source>
</evidence>
<dbReference type="Gene3D" id="3.30.2350.10">
    <property type="entry name" value="Pseudouridine synthase"/>
    <property type="match status" value="1"/>
</dbReference>
<sequence>MNIETTDSTDTFSDDAFQLVAQNEQFIIINKMPGISFHTENEVLGIVERVKSAMGVSELYPVHRLDKITSGLLVLARTPEANRAISTLFRERRVDKYYLAVSDRKPSKKQGMIKGDMVRSRRSMWKLSKTLENPAITQFFSTSLVSGKRLFLVKPKTGKTHQIRVALNSVGAPVLGDPLYNTDSMKVASRGYLHAYAIRFNLAGTDYCFVSEPTVGALFTSPAFKQAIKQYAEPWLLAWPKTNV</sequence>
<dbReference type="Pfam" id="PF00849">
    <property type="entry name" value="PseudoU_synth_2"/>
    <property type="match status" value="1"/>
</dbReference>
<dbReference type="PANTHER" id="PTHR21600:SF87">
    <property type="entry name" value="RNA PSEUDOURIDYLATE SYNTHASE DOMAIN-CONTAINING PROTEIN 1"/>
    <property type="match status" value="1"/>
</dbReference>
<evidence type="ECO:0000259" key="2">
    <source>
        <dbReference type="Pfam" id="PF00849"/>
    </source>
</evidence>
<dbReference type="InterPro" id="IPR006224">
    <property type="entry name" value="PsdUridine_synth_RluA-like_CS"/>
</dbReference>
<dbReference type="PROSITE" id="PS01129">
    <property type="entry name" value="PSI_RLU"/>
    <property type="match status" value="1"/>
</dbReference>
<dbReference type="NCBIfam" id="TIGR01621">
    <property type="entry name" value="RluA-like"/>
    <property type="match status" value="1"/>
</dbReference>
<dbReference type="InterPro" id="IPR006508">
    <property type="entry name" value="PsdUridine_synth_RluA-like"/>
</dbReference>
<dbReference type="Proteomes" id="UP001163739">
    <property type="component" value="Chromosome"/>
</dbReference>
<reference evidence="3" key="1">
    <citation type="submission" date="2022-06" db="EMBL/GenBank/DDBJ databases">
        <title>Alkalimarinus sp. nov., isolated from gut of a Alitta virens.</title>
        <authorList>
            <person name="Yang A.I."/>
            <person name="Shin N.-R."/>
        </authorList>
    </citation>
    <scope>NUCLEOTIDE SEQUENCE</scope>
    <source>
        <strain evidence="3">A2M4</strain>
    </source>
</reference>
<name>A0ABY6MY93_9ALTE</name>